<dbReference type="GO" id="GO:0031625">
    <property type="term" value="F:ubiquitin protein ligase binding"/>
    <property type="evidence" value="ECO:0007669"/>
    <property type="project" value="InterPro"/>
</dbReference>
<dbReference type="Pfam" id="PF00888">
    <property type="entry name" value="Cullin"/>
    <property type="match status" value="1"/>
</dbReference>
<dbReference type="SUPFAM" id="SSF74788">
    <property type="entry name" value="Cullin repeat-like"/>
    <property type="match status" value="1"/>
</dbReference>
<evidence type="ECO:0000313" key="6">
    <source>
        <dbReference type="EMBL" id="KAK3167010.1"/>
    </source>
</evidence>
<feature type="region of interest" description="Disordered" evidence="4">
    <location>
        <begin position="2194"/>
        <end position="2219"/>
    </location>
</feature>
<dbReference type="InterPro" id="IPR059120">
    <property type="entry name" value="Cullin-like_AB"/>
</dbReference>
<dbReference type="FunFam" id="1.20.1310.10:FF:000035">
    <property type="entry name" value="Ubiquitin ligase subunit CulD, putative"/>
    <property type="match status" value="1"/>
</dbReference>
<evidence type="ECO:0000259" key="5">
    <source>
        <dbReference type="PROSITE" id="PS50069"/>
    </source>
</evidence>
<dbReference type="InterPro" id="IPR036317">
    <property type="entry name" value="Cullin_homology_sf"/>
</dbReference>
<dbReference type="FunFam" id="1.20.1310.10:FF:000031">
    <property type="entry name" value="Ubiquitin ligase subunit CulD"/>
    <property type="match status" value="1"/>
</dbReference>
<dbReference type="GO" id="GO:0006511">
    <property type="term" value="P:ubiquitin-dependent protein catabolic process"/>
    <property type="evidence" value="ECO:0007669"/>
    <property type="project" value="InterPro"/>
</dbReference>
<dbReference type="EMBL" id="JASNWA010000011">
    <property type="protein sequence ID" value="KAK3167010.1"/>
    <property type="molecule type" value="Genomic_DNA"/>
</dbReference>
<evidence type="ECO:0000313" key="7">
    <source>
        <dbReference type="Proteomes" id="UP001276659"/>
    </source>
</evidence>
<dbReference type="InterPro" id="IPR001373">
    <property type="entry name" value="Cullin_N"/>
</dbReference>
<accession>A0AAD9YWP4</accession>
<comment type="similarity">
    <text evidence="1 2 3">Belongs to the cullin family.</text>
</comment>
<dbReference type="InterPro" id="IPR019559">
    <property type="entry name" value="Cullin_neddylation_domain"/>
</dbReference>
<dbReference type="Pfam" id="PF11894">
    <property type="entry name" value="Nup192"/>
    <property type="match status" value="1"/>
</dbReference>
<dbReference type="PANTHER" id="PTHR11932">
    <property type="entry name" value="CULLIN"/>
    <property type="match status" value="1"/>
</dbReference>
<dbReference type="InterPro" id="IPR036390">
    <property type="entry name" value="WH_DNA-bd_sf"/>
</dbReference>
<dbReference type="InterPro" id="IPR016159">
    <property type="entry name" value="Cullin_repeat-like_dom_sf"/>
</dbReference>
<dbReference type="SUPFAM" id="SSF46785">
    <property type="entry name" value="Winged helix' DNA-binding domain"/>
    <property type="match status" value="1"/>
</dbReference>
<name>A0AAD9YWP4_9LECA</name>
<dbReference type="InterPro" id="IPR016158">
    <property type="entry name" value="Cullin_homology"/>
</dbReference>
<dbReference type="Gene3D" id="1.10.10.10">
    <property type="entry name" value="Winged helix-like DNA-binding domain superfamily/Winged helix DNA-binding domain"/>
    <property type="match status" value="1"/>
</dbReference>
<feature type="compositionally biased region" description="Acidic residues" evidence="4">
    <location>
        <begin position="2207"/>
        <end position="2219"/>
    </location>
</feature>
<protein>
    <recommendedName>
        <fullName evidence="5">Cullin family profile domain-containing protein</fullName>
    </recommendedName>
</protein>
<dbReference type="InterPro" id="IPR036388">
    <property type="entry name" value="WH-like_DNA-bd_sf"/>
</dbReference>
<dbReference type="SMART" id="SM00182">
    <property type="entry name" value="CULLIN"/>
    <property type="match status" value="1"/>
</dbReference>
<keyword evidence="7" id="KW-1185">Reference proteome</keyword>
<dbReference type="InterPro" id="IPR021827">
    <property type="entry name" value="Nup186/Nup192/Nup205"/>
</dbReference>
<dbReference type="Pfam" id="PF10557">
    <property type="entry name" value="Cullin_Nedd8"/>
    <property type="match status" value="1"/>
</dbReference>
<dbReference type="Gene3D" id="1.20.1310.10">
    <property type="entry name" value="Cullin Repeats"/>
    <property type="match status" value="4"/>
</dbReference>
<dbReference type="InterPro" id="IPR045093">
    <property type="entry name" value="Cullin"/>
</dbReference>
<sequence length="2532" mass="284221">MPHIYQVYQLMADDEGLVGLRGLHQDLVALEASCLRNIDRLWADLEARVNEFRQLLDKPPKSDASRKALQSGNITIDEEKYSVNQEFQESTTVLANTLDLDELDSARLLLGSQEDAKILDRSSVALAVIHFHERRGFLLECLRLLLKQSTDPDCEEDIRDVSRQLIGLILETKDGPARNGSLYVQKCFRAMADIEKWLQALEERHQGALALGQTLAPEANEIIGAQQLSLGQEHESLGAIVNHLIKANHTGIEDFYKLMEHLPRLDKWNDIAVHYIPMITAFTSQFGSPEGGATLLEIRSLSTRILESKEKAPWSLRNLQAATITWWLAEYSGWYLEQPTGSEIQHLDLEAEARARSDAFFEALQDGAFQCILSICSQVMPHEWYDAARNGLIQLLLHDSVPLHHDLALTSPYFQTLLMEQLEIFVDAFITNMPDTLRRFKVEEDDQRKRIRSALQPNVPGGVSEQAFHLERFLLTISFSFDHRAEAAQAFWSDVDSNLYGFLQWASKRQSTPCVGAFCEMLRSISHGEDCAASAHRFLLEESTTTSAKIRRSTSLSWAQIFDELNVYTSKLREQPAGLRQAIQYGASLNSDDIVEPESPYMLESYMRLISHLCDESAEVRLWLLSQSNFPILEVLFQLCHSSVPNRLHACAFTVIRALLTGKTTELGMSVWTSLDQWVSGRLSPPINVSKNVANTPARTEQATFEAIAGDFEQAKDFICLLQSLMCPAIQDTGLNDQLSFPENLGSAYRMPGIEPYIDFIFDKVFASTTTRPEELLHHRILTCEILTLAALCLDTFNEDLVVLANRSTISVDEAMNTSSLLAYVRLHPFARVMEWMFNERVLAALFAAAHQDIDEVSSASSESPLILSLCRSIEVMNLIMDLQSTYLDIVRPLIKLQSTGHKQPVLNPSLASFEDSVALNLGLVADLGLYSGVGNQHLTVVSLKLLGKLASSRKLNIQSNAAYGQRVHGNRLISAIEQHDDLDRIARSLRLAMDFDSRELDQGVDALGWIIKSVILDFLVQCLTTTPDKPTLAHALLGFACRGTTLDVEEGSLFANSLSLFHAVLRLVIDYPNGDEGVMQAWSLSLKQKGMQVLSILWTSSLTSTFTLSDLRASDFLFELFPRQVTIGPSTVWDGRSTKESEFMYTESAEALEQYLWHRRSLLEYTATEIRLVAVEGVPSLKARIFSTLLGSTSMPDGEQVANPTIFDLLDFIELEISHDIPTPRLNFFSGLDFTAATGADFQRTTALSDMKLIHETITLRLNELRRSGRLQDPNEEQRVNEEAEHILLYFQSEDNRLNLTSAKSQTTKAWADLLILAVGTCDLDSGGKAALILQALQLVTPKLEEYAVTNVPAAIDITKLILALLFQLDFESSALDRSRAGDVANDRLFQVFRVALRAINCPEVDVQLREVLYKVCYRYLTGMGQASDDPLRRRHGTQTLKSTGERTMDIICDDAYGASGSCQISALLLLDALGRLATMDNSNYIIDSLTRTNFIQVLVESIEKIPQELRETHGKDIPLLMSYYESKISLLLTISQSRMGAVYVMNAGLFQAVRTSGLFSVDPDIGVGESCSINSGSKLTTAEIDNPEALGKYYRLLLSLTRVITAVVLSRGPQNEQTIGSAKDFLVENRPLVVSMFKRQARIGGVSFDDAGVDIEELVELLVLLIAMTDFLDASKQSYPSEPYPQKTISELFATSKQGSKDRGLEDLSGASPSKRVKLNHSTKEPDMNSATVRTARPLQAGDRFNFSSPLRAPPREVIDLTESPNGSPIKKKASNGRRTNITPHTGPKKIVVKGLKTVSRPHADEYYNRVWAQLDAALSAIFSKQKLPYSMEELYRGVEIVCKQDRAPALYKKLCEKCTRDIESRVKEPLLQIADTDSAVEVLDAVVQAWSTWSKQMETIHSIFFYLDRSYLLHSTIHPAIDEMGTNEFHNHVFSAAQLKPKILQGACDLLSADRQDNQEARNEALFRDAIKMFYSLAVYQKFFEPRFMTESEQYFLAWAQKSVDANDLTGYVEQCVKLMEQELRRCDLYGLDQTTKKGLETYLEDILVDQRKDRLIIVDDVGGLLGSDRSDAVSQLYGLLQRRRLGEKLRPAFEAFIVKQGSNIVFDEEREQEMVIRLLEFKKKLDSIWEHSFQRHEGLGHSLREAFETFINKSKRSNMTWGTDNPKPGEMIAKYVDMVLKGGTKAIRASGIQQESVSKGPDNEDEEGSGEDEDVEIGKQLDSVLDLFRFVHGKAVFEAFYKRDLARRLLLGRSASSDAEKSMLTRLKSECGAGFTHNLEQMFKDIEMAREEISSYKSVLEEKQTRPAFDLSVNVLSSAAWPSYPDVVVNVPESILKATASFEQHYKMKHSGRRLEWKHALAHCQLKATFPKGPKEIVVSCFQAVILMSFNKNESMSYDDLQAASGLDDAELKRTLQSLACARYRVLSKNPKGKDVNVSDSFAVNLNFSHPKYRIKINQIQAKETKQENQQTHERVAADRNYETQAAIVRIMKSRKTITHAELVSEVITATKSRGVLDPADIKKNIEK</sequence>
<evidence type="ECO:0000256" key="3">
    <source>
        <dbReference type="RuleBase" id="RU003829"/>
    </source>
</evidence>
<comment type="caution">
    <text evidence="6">The sequence shown here is derived from an EMBL/GenBank/DDBJ whole genome shotgun (WGS) entry which is preliminary data.</text>
</comment>
<evidence type="ECO:0000256" key="1">
    <source>
        <dbReference type="ARBA" id="ARBA00006019"/>
    </source>
</evidence>
<feature type="region of interest" description="Disordered" evidence="4">
    <location>
        <begin position="1763"/>
        <end position="1789"/>
    </location>
</feature>
<dbReference type="GO" id="GO:0005643">
    <property type="term" value="C:nuclear pore"/>
    <property type="evidence" value="ECO:0007669"/>
    <property type="project" value="InterPro"/>
</dbReference>
<feature type="region of interest" description="Disordered" evidence="4">
    <location>
        <begin position="1698"/>
        <end position="1733"/>
    </location>
</feature>
<dbReference type="Gene3D" id="3.30.230.130">
    <property type="entry name" value="Cullin, Chain C, Domain 2"/>
    <property type="match status" value="1"/>
</dbReference>
<feature type="domain" description="Cullin family profile" evidence="5">
    <location>
        <begin position="2171"/>
        <end position="2424"/>
    </location>
</feature>
<gene>
    <name evidence="6" type="ORF">OEA41_010135</name>
</gene>
<dbReference type="SMART" id="SM00884">
    <property type="entry name" value="Cullin_Nedd8"/>
    <property type="match status" value="1"/>
</dbReference>
<dbReference type="Proteomes" id="UP001276659">
    <property type="component" value="Unassembled WGS sequence"/>
</dbReference>
<organism evidence="6 7">
    <name type="scientific">Lepraria neglecta</name>
    <dbReference type="NCBI Taxonomy" id="209136"/>
    <lineage>
        <taxon>Eukaryota</taxon>
        <taxon>Fungi</taxon>
        <taxon>Dikarya</taxon>
        <taxon>Ascomycota</taxon>
        <taxon>Pezizomycotina</taxon>
        <taxon>Lecanoromycetes</taxon>
        <taxon>OSLEUM clade</taxon>
        <taxon>Lecanoromycetidae</taxon>
        <taxon>Lecanorales</taxon>
        <taxon>Lecanorineae</taxon>
        <taxon>Stereocaulaceae</taxon>
        <taxon>Lepraria</taxon>
    </lineage>
</organism>
<reference evidence="6" key="1">
    <citation type="submission" date="2022-11" db="EMBL/GenBank/DDBJ databases">
        <title>Chromosomal genome sequence assembly and mating type (MAT) locus characterization of the leprose asexual lichenized fungus Lepraria neglecta (Nyl.) Erichsen.</title>
        <authorList>
            <person name="Allen J.L."/>
            <person name="Pfeffer B."/>
        </authorList>
    </citation>
    <scope>NUCLEOTIDE SEQUENCE</scope>
    <source>
        <strain evidence="6">Allen 5258</strain>
    </source>
</reference>
<evidence type="ECO:0000256" key="4">
    <source>
        <dbReference type="SAM" id="MobiDB-lite"/>
    </source>
</evidence>
<proteinExistence type="inferred from homology"/>
<dbReference type="Pfam" id="PF26557">
    <property type="entry name" value="Cullin_AB"/>
    <property type="match status" value="1"/>
</dbReference>
<dbReference type="PROSITE" id="PS50069">
    <property type="entry name" value="CULLIN_2"/>
    <property type="match status" value="1"/>
</dbReference>
<evidence type="ECO:0000256" key="2">
    <source>
        <dbReference type="PROSITE-ProRule" id="PRU00330"/>
    </source>
</evidence>
<dbReference type="SUPFAM" id="SSF75632">
    <property type="entry name" value="Cullin homology domain"/>
    <property type="match status" value="1"/>
</dbReference>